<dbReference type="InterPro" id="IPR029045">
    <property type="entry name" value="ClpP/crotonase-like_dom_sf"/>
</dbReference>
<dbReference type="Gene3D" id="3.90.226.10">
    <property type="entry name" value="2-enoyl-CoA Hydratase, Chain A, domain 1"/>
    <property type="match status" value="1"/>
</dbReference>
<sequence>MSYQGFSIEKARGTAVISINVPPANTYNFELMKEFDSIIEDVRLDTDVNVVILTGNEKIFSAGADINMLKQSDPSFKATFCLHCQETLLELERTPKIVIAAINGHCVGGGLEIALACDLRFMRAGGQIGLPEVTLGVLPGTGGTQRLPRLVGKARALDLMITGRTISTEEAKDIGLVNEVSDGDAVEFAKQYAATLNAGATRAIGLIKVAVQEGVEMSLNNGLALERELQNRLFVTEDAQEGLQAFIEKRTPEFKGS</sequence>
<accession>A0A381VKB8</accession>
<organism evidence="3">
    <name type="scientific">marine metagenome</name>
    <dbReference type="NCBI Taxonomy" id="408172"/>
    <lineage>
        <taxon>unclassified sequences</taxon>
        <taxon>metagenomes</taxon>
        <taxon>ecological metagenomes</taxon>
    </lineage>
</organism>
<evidence type="ECO:0000256" key="2">
    <source>
        <dbReference type="ARBA" id="ARBA00023239"/>
    </source>
</evidence>
<dbReference type="EMBL" id="UINC01008879">
    <property type="protein sequence ID" value="SVA39913.1"/>
    <property type="molecule type" value="Genomic_DNA"/>
</dbReference>
<dbReference type="AlphaFoldDB" id="A0A381VKB8"/>
<dbReference type="PANTHER" id="PTHR11941:SF54">
    <property type="entry name" value="ENOYL-COA HYDRATASE, MITOCHONDRIAL"/>
    <property type="match status" value="1"/>
</dbReference>
<dbReference type="FunFam" id="3.90.226.10:FF:000009">
    <property type="entry name" value="Carnitinyl-CoA dehydratase"/>
    <property type="match status" value="1"/>
</dbReference>
<evidence type="ECO:0000256" key="1">
    <source>
        <dbReference type="ARBA" id="ARBA00005254"/>
    </source>
</evidence>
<evidence type="ECO:0000313" key="3">
    <source>
        <dbReference type="EMBL" id="SVA39913.1"/>
    </source>
</evidence>
<dbReference type="Gene3D" id="1.10.12.10">
    <property type="entry name" value="Lyase 2-enoyl-coa Hydratase, Chain A, domain 2"/>
    <property type="match status" value="1"/>
</dbReference>
<dbReference type="GO" id="GO:0006635">
    <property type="term" value="P:fatty acid beta-oxidation"/>
    <property type="evidence" value="ECO:0007669"/>
    <property type="project" value="TreeGrafter"/>
</dbReference>
<comment type="similarity">
    <text evidence="1">Belongs to the enoyl-CoA hydratase/isomerase family.</text>
</comment>
<reference evidence="3" key="1">
    <citation type="submission" date="2018-05" db="EMBL/GenBank/DDBJ databases">
        <authorList>
            <person name="Lanie J.A."/>
            <person name="Ng W.-L."/>
            <person name="Kazmierczak K.M."/>
            <person name="Andrzejewski T.M."/>
            <person name="Davidsen T.M."/>
            <person name="Wayne K.J."/>
            <person name="Tettelin H."/>
            <person name="Glass J.I."/>
            <person name="Rusch D."/>
            <person name="Podicherti R."/>
            <person name="Tsui H.-C.T."/>
            <person name="Winkler M.E."/>
        </authorList>
    </citation>
    <scope>NUCLEOTIDE SEQUENCE</scope>
</reference>
<dbReference type="FunFam" id="1.10.12.10:FF:000001">
    <property type="entry name" value="Probable enoyl-CoA hydratase, mitochondrial"/>
    <property type="match status" value="1"/>
</dbReference>
<dbReference type="CDD" id="cd06558">
    <property type="entry name" value="crotonase-like"/>
    <property type="match status" value="1"/>
</dbReference>
<dbReference type="SUPFAM" id="SSF52096">
    <property type="entry name" value="ClpP/crotonase"/>
    <property type="match status" value="1"/>
</dbReference>
<dbReference type="GO" id="GO:0016836">
    <property type="term" value="F:hydro-lyase activity"/>
    <property type="evidence" value="ECO:0007669"/>
    <property type="project" value="UniProtKB-ARBA"/>
</dbReference>
<gene>
    <name evidence="3" type="ORF">METZ01_LOCUS92767</name>
</gene>
<dbReference type="InterPro" id="IPR018376">
    <property type="entry name" value="Enoyl-CoA_hyd/isom_CS"/>
</dbReference>
<evidence type="ECO:0008006" key="4">
    <source>
        <dbReference type="Google" id="ProtNLM"/>
    </source>
</evidence>
<proteinExistence type="inferred from homology"/>
<dbReference type="PANTHER" id="PTHR11941">
    <property type="entry name" value="ENOYL-COA HYDRATASE-RELATED"/>
    <property type="match status" value="1"/>
</dbReference>
<dbReference type="PROSITE" id="PS00166">
    <property type="entry name" value="ENOYL_COA_HYDRATASE"/>
    <property type="match status" value="1"/>
</dbReference>
<dbReference type="Pfam" id="PF00378">
    <property type="entry name" value="ECH_1"/>
    <property type="match status" value="1"/>
</dbReference>
<name>A0A381VKB8_9ZZZZ</name>
<dbReference type="InterPro" id="IPR014748">
    <property type="entry name" value="Enoyl-CoA_hydra_C"/>
</dbReference>
<dbReference type="InterPro" id="IPR001753">
    <property type="entry name" value="Enoyl-CoA_hydra/iso"/>
</dbReference>
<keyword evidence="2" id="KW-0456">Lyase</keyword>
<protein>
    <recommendedName>
        <fullName evidence="4">Enoyl-CoA hydratase</fullName>
    </recommendedName>
</protein>